<dbReference type="PROSITE" id="PS50082">
    <property type="entry name" value="WD_REPEATS_2"/>
    <property type="match status" value="5"/>
</dbReference>
<evidence type="ECO:0000256" key="2">
    <source>
        <dbReference type="ARBA" id="ARBA00022737"/>
    </source>
</evidence>
<protein>
    <recommendedName>
        <fullName evidence="8">Guanine nucleotide-binding protein subunit beta-like protein</fullName>
    </recommendedName>
</protein>
<feature type="repeat" description="WD" evidence="3">
    <location>
        <begin position="184"/>
        <end position="197"/>
    </location>
</feature>
<dbReference type="InterPro" id="IPR001680">
    <property type="entry name" value="WD40_rpt"/>
</dbReference>
<evidence type="ECO:0000256" key="4">
    <source>
        <dbReference type="SAM" id="MobiDB-lite"/>
    </source>
</evidence>
<feature type="repeat" description="WD" evidence="3">
    <location>
        <begin position="132"/>
        <end position="155"/>
    </location>
</feature>
<keyword evidence="2" id="KW-0677">Repeat</keyword>
<dbReference type="Pfam" id="PF00400">
    <property type="entry name" value="WD40"/>
    <property type="match status" value="5"/>
</dbReference>
<evidence type="ECO:0000313" key="7">
    <source>
        <dbReference type="Proteomes" id="UP000789595"/>
    </source>
</evidence>
<dbReference type="Gene3D" id="2.130.10.10">
    <property type="entry name" value="YVTN repeat-like/Quinoprotein amine dehydrogenase"/>
    <property type="match status" value="2"/>
</dbReference>
<keyword evidence="1 3" id="KW-0853">WD repeat</keyword>
<dbReference type="InterPro" id="IPR053299">
    <property type="entry name" value="ASTRA_WD_repeat"/>
</dbReference>
<dbReference type="InterPro" id="IPR020472">
    <property type="entry name" value="WD40_PAC1"/>
</dbReference>
<reference evidence="6" key="2">
    <citation type="submission" date="2021-11" db="EMBL/GenBank/DDBJ databases">
        <authorList>
            <consortium name="Genoscope - CEA"/>
            <person name="William W."/>
        </authorList>
    </citation>
    <scope>NUCLEOTIDE SEQUENCE</scope>
</reference>
<evidence type="ECO:0008006" key="8">
    <source>
        <dbReference type="Google" id="ProtNLM"/>
    </source>
</evidence>
<feature type="repeat" description="WD" evidence="3">
    <location>
        <begin position="271"/>
        <end position="314"/>
    </location>
</feature>
<dbReference type="InterPro" id="IPR036322">
    <property type="entry name" value="WD40_repeat_dom_sf"/>
</dbReference>
<dbReference type="SMART" id="SM00320">
    <property type="entry name" value="WD40"/>
    <property type="match status" value="5"/>
</dbReference>
<evidence type="ECO:0000256" key="3">
    <source>
        <dbReference type="PROSITE-ProRule" id="PRU00221"/>
    </source>
</evidence>
<dbReference type="Proteomes" id="UP000789595">
    <property type="component" value="Unassembled WGS sequence"/>
</dbReference>
<dbReference type="PANTHER" id="PTHR44156">
    <property type="entry name" value="SUPERNUMERARY LIMBS, ISOFORM B-RELATED"/>
    <property type="match status" value="1"/>
</dbReference>
<dbReference type="EMBL" id="HBIW01022013">
    <property type="protein sequence ID" value="CAE0703556.1"/>
    <property type="molecule type" value="Transcribed_RNA"/>
</dbReference>
<organism evidence="5">
    <name type="scientific">Pelagomonas calceolata</name>
    <dbReference type="NCBI Taxonomy" id="35677"/>
    <lineage>
        <taxon>Eukaryota</taxon>
        <taxon>Sar</taxon>
        <taxon>Stramenopiles</taxon>
        <taxon>Ochrophyta</taxon>
        <taxon>Pelagophyceae</taxon>
        <taxon>Pelagomonadales</taxon>
        <taxon>Pelagomonadaceae</taxon>
        <taxon>Pelagomonas</taxon>
    </lineage>
</organism>
<evidence type="ECO:0000313" key="5">
    <source>
        <dbReference type="EMBL" id="CAE0703556.1"/>
    </source>
</evidence>
<dbReference type="InterPro" id="IPR015943">
    <property type="entry name" value="WD40/YVTN_repeat-like_dom_sf"/>
</dbReference>
<evidence type="ECO:0000256" key="1">
    <source>
        <dbReference type="ARBA" id="ARBA00022574"/>
    </source>
</evidence>
<dbReference type="SUPFAM" id="SSF50978">
    <property type="entry name" value="WD40 repeat-like"/>
    <property type="match status" value="1"/>
</dbReference>
<feature type="compositionally biased region" description="Basic residues" evidence="4">
    <location>
        <begin position="21"/>
        <end position="42"/>
    </location>
</feature>
<keyword evidence="7" id="KW-1185">Reference proteome</keyword>
<evidence type="ECO:0000313" key="6">
    <source>
        <dbReference type="EMBL" id="CAH0371578.1"/>
    </source>
</evidence>
<dbReference type="PRINTS" id="PR00320">
    <property type="entry name" value="GPROTEINBRPT"/>
</dbReference>
<name>A0A7S4A4V6_9STRA</name>
<feature type="repeat" description="WD" evidence="3">
    <location>
        <begin position="315"/>
        <end position="349"/>
    </location>
</feature>
<dbReference type="PROSITE" id="PS50294">
    <property type="entry name" value="WD_REPEATS_REGION"/>
    <property type="match status" value="1"/>
</dbReference>
<dbReference type="OrthoDB" id="63070at2759"/>
<feature type="region of interest" description="Disordered" evidence="4">
    <location>
        <begin position="1"/>
        <end position="80"/>
    </location>
</feature>
<feature type="compositionally biased region" description="Acidic residues" evidence="4">
    <location>
        <begin position="1"/>
        <end position="15"/>
    </location>
</feature>
<sequence>MMMDDSDDEFVPDDDVPMRQAKPRPAPKKKPAAAPKGRKKKDLPKLTLGRITKIGGSAPPPVPPPKPKAKARAAKAEPPRAPATLKEIYPHCVTTENTNKRFFKECTHFEGHHRLTVSCVATFDNPATHTPLVVTGSDDGLVLVWEPRNGQCIVVLAGHRGWVRCLCTYLDPHHGAAYGGFPRIASGSFDKSVKIWDPLVGGAPIYTIDLPAMATGLLVYVYDKQAYLCLATGGRNEGETTLRIRTMSKEAVIGPPKPNAPPPPKNTTTMLTGHTDMVYGMATFHDRGRPRLVTGSHDNLVKVWDFLTGKELLTLRGHVEGVNCVAAAQNGNKPLVASGAYDCSVGVWDPIKGGGPLLVLMNPGAVVTAVAFFACPKTGKCLLASGQSDRTLRVWDALKGGDYLQQDVLPDKIRAIAPSFDGVHLAVSLGMMYEPERAAVGCWLSA</sequence>
<dbReference type="EMBL" id="CAKKNE010000003">
    <property type="protein sequence ID" value="CAH0371578.1"/>
    <property type="molecule type" value="Genomic_DNA"/>
</dbReference>
<dbReference type="AlphaFoldDB" id="A0A7S4A4V6"/>
<gene>
    <name evidence="5" type="ORF">PCAL00307_LOCUS19003</name>
    <name evidence="6" type="ORF">PECAL_3P15270</name>
</gene>
<proteinExistence type="predicted"/>
<accession>A0A7S4A4V6</accession>
<reference evidence="5" key="1">
    <citation type="submission" date="2021-01" db="EMBL/GenBank/DDBJ databases">
        <authorList>
            <person name="Corre E."/>
            <person name="Pelletier E."/>
            <person name="Niang G."/>
            <person name="Scheremetjew M."/>
            <person name="Finn R."/>
            <person name="Kale V."/>
            <person name="Holt S."/>
            <person name="Cochrane G."/>
            <person name="Meng A."/>
            <person name="Brown T."/>
            <person name="Cohen L."/>
        </authorList>
    </citation>
    <scope>NUCLEOTIDE SEQUENCE</scope>
    <source>
        <strain evidence="5">CCMP1756</strain>
    </source>
</reference>
<feature type="repeat" description="WD" evidence="3">
    <location>
        <begin position="382"/>
        <end position="396"/>
    </location>
</feature>